<evidence type="ECO:0000256" key="1">
    <source>
        <dbReference type="SAM" id="Phobius"/>
    </source>
</evidence>
<feature type="transmembrane region" description="Helical" evidence="1">
    <location>
        <begin position="116"/>
        <end position="134"/>
    </location>
</feature>
<keyword evidence="1" id="KW-1133">Transmembrane helix</keyword>
<name>A0A8D9BTS5_9HEMI</name>
<keyword evidence="1" id="KW-0472">Membrane</keyword>
<sequence length="166" mass="19202">MFQQSYDILFFIKIIPCFILILLYPIFSLSLLLFVRFFSSILFEYFSNKSTGVTIIHSSCNVIDCLQEPNPSGQQRTSPRNCFLILSSFVCFFCFLCVCCLLAVRSPLVSNMSQVFVVFCFLSRFAVVYLLLFYNKSSLLYAPVRVGTALFLLWNTRRRCSSFPMK</sequence>
<feature type="transmembrane region" description="Helical" evidence="1">
    <location>
        <begin position="83"/>
        <end position="104"/>
    </location>
</feature>
<accession>A0A8D9BTS5</accession>
<dbReference type="EMBL" id="HBUF01676318">
    <property type="protein sequence ID" value="CAG6791468.1"/>
    <property type="molecule type" value="Transcribed_RNA"/>
</dbReference>
<reference evidence="2" key="1">
    <citation type="submission" date="2021-05" db="EMBL/GenBank/DDBJ databases">
        <authorList>
            <person name="Alioto T."/>
            <person name="Alioto T."/>
            <person name="Gomez Garrido J."/>
        </authorList>
    </citation>
    <scope>NUCLEOTIDE SEQUENCE</scope>
</reference>
<feature type="transmembrane region" description="Helical" evidence="1">
    <location>
        <begin position="12"/>
        <end position="38"/>
    </location>
</feature>
<dbReference type="AlphaFoldDB" id="A0A8D9BTS5"/>
<proteinExistence type="predicted"/>
<protein>
    <submittedName>
        <fullName evidence="2">Uncharacterized protein</fullName>
    </submittedName>
</protein>
<evidence type="ECO:0000313" key="2">
    <source>
        <dbReference type="EMBL" id="CAG6791468.1"/>
    </source>
</evidence>
<keyword evidence="1" id="KW-0812">Transmembrane</keyword>
<organism evidence="2">
    <name type="scientific">Cacopsylla melanoneura</name>
    <dbReference type="NCBI Taxonomy" id="428564"/>
    <lineage>
        <taxon>Eukaryota</taxon>
        <taxon>Metazoa</taxon>
        <taxon>Ecdysozoa</taxon>
        <taxon>Arthropoda</taxon>
        <taxon>Hexapoda</taxon>
        <taxon>Insecta</taxon>
        <taxon>Pterygota</taxon>
        <taxon>Neoptera</taxon>
        <taxon>Paraneoptera</taxon>
        <taxon>Hemiptera</taxon>
        <taxon>Sternorrhyncha</taxon>
        <taxon>Psylloidea</taxon>
        <taxon>Psyllidae</taxon>
        <taxon>Psyllinae</taxon>
        <taxon>Cacopsylla</taxon>
    </lineage>
</organism>
<dbReference type="EMBL" id="HBUF01676319">
    <property type="protein sequence ID" value="CAG6791469.1"/>
    <property type="molecule type" value="Transcribed_RNA"/>
</dbReference>